<keyword evidence="2" id="KW-1185">Reference proteome</keyword>
<proteinExistence type="predicted"/>
<gene>
    <name evidence="1" type="ORF">R3Q16_29745</name>
</gene>
<dbReference type="RefSeq" id="WP_317545248.1">
    <property type="nucleotide sequence ID" value="NZ_JAWLKB010000024.1"/>
</dbReference>
<reference evidence="1 2" key="1">
    <citation type="submission" date="2023-10" db="EMBL/GenBank/DDBJ databases">
        <title>Development of a sustainable strategy for remediation of hydrocarbon-contaminated territories based on the waste exchange concept.</title>
        <authorList>
            <person name="Krivoruchko A."/>
        </authorList>
    </citation>
    <scope>NUCLEOTIDE SEQUENCE [LARGE SCALE GENOMIC DNA]</scope>
    <source>
        <strain evidence="1 2">IEGM 1203</strain>
    </source>
</reference>
<evidence type="ECO:0000313" key="1">
    <source>
        <dbReference type="EMBL" id="MDV6270819.1"/>
    </source>
</evidence>
<name>A0ABU4C3E3_RHOGO</name>
<sequence>MNGTPWILSTRQFRRTLAWFIARQPGGAVAGAIAYRHLSIQMFEGYAGTSDSGFRAEVEAEQALLRGSDLMAMIDQHEHTPLTGPAAAEGASRLAALAGHPQFTGAVITDPKRLARVLKGKAGAIYPGEYATCVFDIRKALCLNNSTNKSAVPQLDHCQPLTCANVALTVDNLTKLNAEAEKIADTLRERPTLPPLLHSQLSERASQIHAFVDRHYLNPR</sequence>
<dbReference type="EMBL" id="JAWLKB010000024">
    <property type="protein sequence ID" value="MDV6270819.1"/>
    <property type="molecule type" value="Genomic_DNA"/>
</dbReference>
<organism evidence="1 2">
    <name type="scientific">Rhodococcus globerulus</name>
    <dbReference type="NCBI Taxonomy" id="33008"/>
    <lineage>
        <taxon>Bacteria</taxon>
        <taxon>Bacillati</taxon>
        <taxon>Actinomycetota</taxon>
        <taxon>Actinomycetes</taxon>
        <taxon>Mycobacteriales</taxon>
        <taxon>Nocardiaceae</taxon>
        <taxon>Rhodococcus</taxon>
    </lineage>
</organism>
<protein>
    <submittedName>
        <fullName evidence="1">Uncharacterized protein</fullName>
    </submittedName>
</protein>
<evidence type="ECO:0000313" key="2">
    <source>
        <dbReference type="Proteomes" id="UP001185927"/>
    </source>
</evidence>
<dbReference type="Proteomes" id="UP001185927">
    <property type="component" value="Unassembled WGS sequence"/>
</dbReference>
<accession>A0ABU4C3E3</accession>
<comment type="caution">
    <text evidence="1">The sequence shown here is derived from an EMBL/GenBank/DDBJ whole genome shotgun (WGS) entry which is preliminary data.</text>
</comment>